<protein>
    <recommendedName>
        <fullName evidence="3">Carboxylic ester hydrolase</fullName>
    </recommendedName>
</protein>
<dbReference type="AlphaFoldDB" id="A0A1E1L593"/>
<dbReference type="SUPFAM" id="SSF53474">
    <property type="entry name" value="alpha/beta-Hydrolases"/>
    <property type="match status" value="1"/>
</dbReference>
<evidence type="ECO:0000313" key="1">
    <source>
        <dbReference type="EMBL" id="CZT05664.1"/>
    </source>
</evidence>
<evidence type="ECO:0000313" key="2">
    <source>
        <dbReference type="Proteomes" id="UP000178912"/>
    </source>
</evidence>
<evidence type="ECO:0008006" key="3">
    <source>
        <dbReference type="Google" id="ProtNLM"/>
    </source>
</evidence>
<dbReference type="InterPro" id="IPR029058">
    <property type="entry name" value="AB_hydrolase_fold"/>
</dbReference>
<name>A0A1E1L593_9HELO</name>
<dbReference type="EMBL" id="FJUX01000078">
    <property type="protein sequence ID" value="CZT05664.1"/>
    <property type="molecule type" value="Genomic_DNA"/>
</dbReference>
<accession>A0A1E1L593</accession>
<proteinExistence type="predicted"/>
<organism evidence="1 2">
    <name type="scientific">Rhynchosporium agropyri</name>
    <dbReference type="NCBI Taxonomy" id="914238"/>
    <lineage>
        <taxon>Eukaryota</taxon>
        <taxon>Fungi</taxon>
        <taxon>Dikarya</taxon>
        <taxon>Ascomycota</taxon>
        <taxon>Pezizomycotina</taxon>
        <taxon>Leotiomycetes</taxon>
        <taxon>Helotiales</taxon>
        <taxon>Ploettnerulaceae</taxon>
        <taxon>Rhynchosporium</taxon>
    </lineage>
</organism>
<sequence length="134" mass="14250">MAGLSAGAGSTAYYNIKTPEDHVTPGIILYCSSATGATPFDDPTGSNFTSLAAKFGCGNLSAGSELTCMKRVDCMDLEVFLDSYKDNGTSPEIRFTLVIDPVTRLASYAARGLAGKISKMDRLLHSSQQREIIS</sequence>
<dbReference type="OrthoDB" id="408631at2759"/>
<keyword evidence="2" id="KW-1185">Reference proteome</keyword>
<dbReference type="Gene3D" id="3.40.50.1820">
    <property type="entry name" value="alpha/beta hydrolase"/>
    <property type="match status" value="1"/>
</dbReference>
<gene>
    <name evidence="1" type="ORF">RAG0_11648</name>
</gene>
<dbReference type="Proteomes" id="UP000178912">
    <property type="component" value="Unassembled WGS sequence"/>
</dbReference>
<reference evidence="2" key="1">
    <citation type="submission" date="2016-03" db="EMBL/GenBank/DDBJ databases">
        <authorList>
            <person name="Guldener U."/>
        </authorList>
    </citation>
    <scope>NUCLEOTIDE SEQUENCE [LARGE SCALE GENOMIC DNA]</scope>
    <source>
        <strain evidence="2">04CH-RAC-A.6.1</strain>
    </source>
</reference>